<dbReference type="SMART" id="SM00220">
    <property type="entry name" value="S_TKc"/>
    <property type="match status" value="1"/>
</dbReference>
<dbReference type="EMBL" id="MVBO01000265">
    <property type="protein sequence ID" value="OZJ01682.1"/>
    <property type="molecule type" value="Genomic_DNA"/>
</dbReference>
<dbReference type="PROSITE" id="PS50032">
    <property type="entry name" value="KA1"/>
    <property type="match status" value="1"/>
</dbReference>
<keyword evidence="6" id="KW-0067">ATP-binding</keyword>
<evidence type="ECO:0000256" key="1">
    <source>
        <dbReference type="ARBA" id="ARBA00012513"/>
    </source>
</evidence>
<feature type="region of interest" description="Disordered" evidence="9">
    <location>
        <begin position="467"/>
        <end position="505"/>
    </location>
</feature>
<dbReference type="GO" id="GO:0005524">
    <property type="term" value="F:ATP binding"/>
    <property type="evidence" value="ECO:0007669"/>
    <property type="project" value="UniProtKB-KW"/>
</dbReference>
<dbReference type="Gene3D" id="3.30.310.80">
    <property type="entry name" value="Kinase associated domain 1, KA1"/>
    <property type="match status" value="1"/>
</dbReference>
<dbReference type="FunFam" id="1.10.510.10:FF:000571">
    <property type="entry name" value="Maternal embryonic leucine zipper kinase"/>
    <property type="match status" value="1"/>
</dbReference>
<accession>A0A261XTK1</accession>
<evidence type="ECO:0000313" key="13">
    <source>
        <dbReference type="Proteomes" id="UP000242875"/>
    </source>
</evidence>
<dbReference type="Gene3D" id="1.10.510.10">
    <property type="entry name" value="Transferase(Phosphotransferase) domain 1"/>
    <property type="match status" value="1"/>
</dbReference>
<proteinExistence type="predicted"/>
<evidence type="ECO:0000313" key="12">
    <source>
        <dbReference type="EMBL" id="OZJ01682.1"/>
    </source>
</evidence>
<evidence type="ECO:0000256" key="2">
    <source>
        <dbReference type="ARBA" id="ARBA00022527"/>
    </source>
</evidence>
<dbReference type="OrthoDB" id="193931at2759"/>
<dbReference type="PANTHER" id="PTHR24346">
    <property type="entry name" value="MAP/MICROTUBULE AFFINITY-REGULATING KINASE"/>
    <property type="match status" value="1"/>
</dbReference>
<feature type="region of interest" description="Disordered" evidence="9">
    <location>
        <begin position="525"/>
        <end position="604"/>
    </location>
</feature>
<feature type="compositionally biased region" description="Basic and acidic residues" evidence="9">
    <location>
        <begin position="855"/>
        <end position="867"/>
    </location>
</feature>
<keyword evidence="2" id="KW-0723">Serine/threonine-protein kinase</keyword>
<evidence type="ECO:0000259" key="10">
    <source>
        <dbReference type="PROSITE" id="PS50011"/>
    </source>
</evidence>
<feature type="region of interest" description="Disordered" evidence="9">
    <location>
        <begin position="691"/>
        <end position="771"/>
    </location>
</feature>
<keyword evidence="4" id="KW-0547">Nucleotide-binding</keyword>
<reference evidence="12 13" key="1">
    <citation type="journal article" date="2017" name="Mycologia">
        <title>Bifiguratus adelaidae, gen. et sp. nov., a new member of Mucoromycotina in endophytic and soil-dwelling habitats.</title>
        <authorList>
            <person name="Torres-Cruz T.J."/>
            <person name="Billingsley Tobias T.L."/>
            <person name="Almatruk M."/>
            <person name="Hesse C."/>
            <person name="Kuske C.R."/>
            <person name="Desiro A."/>
            <person name="Benucci G.M."/>
            <person name="Bonito G."/>
            <person name="Stajich J.E."/>
            <person name="Dunlap C."/>
            <person name="Arnold A.E."/>
            <person name="Porras-Alfaro A."/>
        </authorList>
    </citation>
    <scope>NUCLEOTIDE SEQUENCE [LARGE SCALE GENOMIC DNA]</scope>
    <source>
        <strain evidence="12 13">AZ0501</strain>
    </source>
</reference>
<dbReference type="InterPro" id="IPR011009">
    <property type="entry name" value="Kinase-like_dom_sf"/>
</dbReference>
<feature type="region of interest" description="Disordered" evidence="9">
    <location>
        <begin position="846"/>
        <end position="867"/>
    </location>
</feature>
<evidence type="ECO:0000256" key="8">
    <source>
        <dbReference type="ARBA" id="ARBA00048679"/>
    </source>
</evidence>
<keyword evidence="5" id="KW-0418">Kinase</keyword>
<comment type="catalytic activity">
    <reaction evidence="7">
        <text>L-threonyl-[protein] + ATP = O-phospho-L-threonyl-[protein] + ADP + H(+)</text>
        <dbReference type="Rhea" id="RHEA:46608"/>
        <dbReference type="Rhea" id="RHEA-COMP:11060"/>
        <dbReference type="Rhea" id="RHEA-COMP:11605"/>
        <dbReference type="ChEBI" id="CHEBI:15378"/>
        <dbReference type="ChEBI" id="CHEBI:30013"/>
        <dbReference type="ChEBI" id="CHEBI:30616"/>
        <dbReference type="ChEBI" id="CHEBI:61977"/>
        <dbReference type="ChEBI" id="CHEBI:456216"/>
        <dbReference type="EC" id="2.7.11.1"/>
    </reaction>
</comment>
<dbReference type="Proteomes" id="UP000242875">
    <property type="component" value="Unassembled WGS sequence"/>
</dbReference>
<feature type="region of interest" description="Disordered" evidence="9">
    <location>
        <begin position="407"/>
        <end position="443"/>
    </location>
</feature>
<evidence type="ECO:0000256" key="4">
    <source>
        <dbReference type="ARBA" id="ARBA00022741"/>
    </source>
</evidence>
<feature type="domain" description="KA1" evidence="11">
    <location>
        <begin position="780"/>
        <end position="830"/>
    </location>
</feature>
<dbReference type="PROSITE" id="PS50011">
    <property type="entry name" value="PROTEIN_KINASE_DOM"/>
    <property type="match status" value="1"/>
</dbReference>
<dbReference type="EC" id="2.7.11.1" evidence="1"/>
<evidence type="ECO:0000256" key="9">
    <source>
        <dbReference type="SAM" id="MobiDB-lite"/>
    </source>
</evidence>
<dbReference type="SUPFAM" id="SSF56112">
    <property type="entry name" value="Protein kinase-like (PK-like)"/>
    <property type="match status" value="1"/>
</dbReference>
<evidence type="ECO:0000256" key="5">
    <source>
        <dbReference type="ARBA" id="ARBA00022777"/>
    </source>
</evidence>
<dbReference type="InterPro" id="IPR000719">
    <property type="entry name" value="Prot_kinase_dom"/>
</dbReference>
<feature type="compositionally biased region" description="Polar residues" evidence="9">
    <location>
        <begin position="722"/>
        <end position="751"/>
    </location>
</feature>
<comment type="caution">
    <text evidence="12">The sequence shown here is derived from an EMBL/GenBank/DDBJ whole genome shotgun (WGS) entry which is preliminary data.</text>
</comment>
<dbReference type="PROSITE" id="PS00108">
    <property type="entry name" value="PROTEIN_KINASE_ST"/>
    <property type="match status" value="1"/>
</dbReference>
<feature type="non-terminal residue" evidence="12">
    <location>
        <position position="1"/>
    </location>
</feature>
<comment type="catalytic activity">
    <reaction evidence="8">
        <text>L-seryl-[protein] + ATP = O-phospho-L-seryl-[protein] + ADP + H(+)</text>
        <dbReference type="Rhea" id="RHEA:17989"/>
        <dbReference type="Rhea" id="RHEA-COMP:9863"/>
        <dbReference type="Rhea" id="RHEA-COMP:11604"/>
        <dbReference type="ChEBI" id="CHEBI:15378"/>
        <dbReference type="ChEBI" id="CHEBI:29999"/>
        <dbReference type="ChEBI" id="CHEBI:30616"/>
        <dbReference type="ChEBI" id="CHEBI:83421"/>
        <dbReference type="ChEBI" id="CHEBI:456216"/>
        <dbReference type="EC" id="2.7.11.1"/>
    </reaction>
</comment>
<evidence type="ECO:0000259" key="11">
    <source>
        <dbReference type="PROSITE" id="PS50032"/>
    </source>
</evidence>
<evidence type="ECO:0000256" key="7">
    <source>
        <dbReference type="ARBA" id="ARBA00047899"/>
    </source>
</evidence>
<dbReference type="Pfam" id="PF02149">
    <property type="entry name" value="KA1"/>
    <property type="match status" value="1"/>
</dbReference>
<dbReference type="GO" id="GO:0005737">
    <property type="term" value="C:cytoplasm"/>
    <property type="evidence" value="ECO:0007669"/>
    <property type="project" value="TreeGrafter"/>
</dbReference>
<evidence type="ECO:0000256" key="6">
    <source>
        <dbReference type="ARBA" id="ARBA00022840"/>
    </source>
</evidence>
<protein>
    <recommendedName>
        <fullName evidence="1">non-specific serine/threonine protein kinase</fullName>
        <ecNumber evidence="1">2.7.11.1</ecNumber>
    </recommendedName>
</protein>
<feature type="compositionally biased region" description="Basic and acidic residues" evidence="9">
    <location>
        <begin position="569"/>
        <end position="585"/>
    </location>
</feature>
<organism evidence="12 13">
    <name type="scientific">Bifiguratus adelaidae</name>
    <dbReference type="NCBI Taxonomy" id="1938954"/>
    <lineage>
        <taxon>Eukaryota</taxon>
        <taxon>Fungi</taxon>
        <taxon>Fungi incertae sedis</taxon>
        <taxon>Mucoromycota</taxon>
        <taxon>Mucoromycotina</taxon>
        <taxon>Endogonomycetes</taxon>
        <taxon>Endogonales</taxon>
        <taxon>Endogonales incertae sedis</taxon>
        <taxon>Bifiguratus</taxon>
    </lineage>
</organism>
<feature type="compositionally biased region" description="Polar residues" evidence="9">
    <location>
        <begin position="421"/>
        <end position="437"/>
    </location>
</feature>
<gene>
    <name evidence="12" type="ORF">BZG36_05358</name>
</gene>
<feature type="domain" description="Protein kinase" evidence="10">
    <location>
        <begin position="1"/>
        <end position="166"/>
    </location>
</feature>
<feature type="compositionally biased region" description="Basic and acidic residues" evidence="9">
    <location>
        <begin position="471"/>
        <end position="482"/>
    </location>
</feature>
<name>A0A261XTK1_9FUNG</name>
<dbReference type="Pfam" id="PF00069">
    <property type="entry name" value="Pkinase"/>
    <property type="match status" value="1"/>
</dbReference>
<dbReference type="PANTHER" id="PTHR24346:SF110">
    <property type="entry name" value="NON-SPECIFIC SERINE_THREONINE PROTEIN KINASE"/>
    <property type="match status" value="1"/>
</dbReference>
<dbReference type="GO" id="GO:0106310">
    <property type="term" value="F:protein serine kinase activity"/>
    <property type="evidence" value="ECO:0007669"/>
    <property type="project" value="RHEA"/>
</dbReference>
<dbReference type="GO" id="GO:0004674">
    <property type="term" value="F:protein serine/threonine kinase activity"/>
    <property type="evidence" value="ECO:0007669"/>
    <property type="project" value="UniProtKB-KW"/>
</dbReference>
<feature type="compositionally biased region" description="Low complexity" evidence="9">
    <location>
        <begin position="361"/>
        <end position="384"/>
    </location>
</feature>
<dbReference type="InterPro" id="IPR008271">
    <property type="entry name" value="Ser/Thr_kinase_AS"/>
</dbReference>
<keyword evidence="3" id="KW-0808">Transferase</keyword>
<sequence>EREAAKLFAQLVSGVDYLHKKQIVHRDLKLENLLLDRHRNVIITDFGFANHFTDAQDDLMSTSCGSPCYAAPELVVSDGTYVGSAVDIWSCGVILYAMLCGYLPYDDDPANPDGDNINLLYRYILSTELVFPEYVSEQARDLLRKMLVPDPSKRCEMIDIMIHPWLRDHSALFEKSVQHLEWEGSVGPPNTLSPVTLEAIRQAQLEHHIAAIIKHTQRDQGQHFNPLVADNRSEPAVEDYFPQSRPDSRRMVVDQYHQGNVSARHSMYSGTANSVHETVSDMDEGPMLEAASVMNYITGEREVTGSRSAPDTPVLEVQQMEFMYENAEIPALPEAVQPSQSEDFVTAIGSHPLTPSYRPLSAASNASRNRSVTMHSTTPGTPTLAALARGSTVRDMEISQNEILAHQTRSSPLHTPASEDSLISPNVNLHHNFESPTQPSPRDKIAQMLDVNPQKAMANDTQIEQAWTSQDDEHQPVQERRPSHLRAHPSSDSSHSDKSSRRKAVSLLVGHSDVDERALARAIAQAHQKGGSVRYPPLPVPGKENVPIPPNKLKPSNSEKAGKKSAGKKMMDWLRGKKHVAKDGKGSAPGSSMGIPSNDPQYKLGGKIKSATVRERVRPDVPFTHFQQEYKLRLHHGAVDQAALTSRLPPDVFADIRSTLENMGLEVKCEGEFKLRCVRPKRKTNKAFKSGMHANLTSPSGGPPTSRHGFKSPADAKKRRMTTNGGLKTLLRKTSLTQTSKESLSSASPNMSIDDIRLPEHQTPGTPGGNQILPLYGDPSTDPGDEIRFAVELCKLKNFPNLYVVDLKRLRGNLWAYKFLYHSLLERLDLETRGGYMSTVPSLANMRTEPVPKSSDSDRLVDPDSRL</sequence>
<evidence type="ECO:0000256" key="3">
    <source>
        <dbReference type="ARBA" id="ARBA00022679"/>
    </source>
</evidence>
<dbReference type="AlphaFoldDB" id="A0A261XTK1"/>
<keyword evidence="13" id="KW-1185">Reference proteome</keyword>
<dbReference type="InterPro" id="IPR028375">
    <property type="entry name" value="KA1/Ssp2_C"/>
</dbReference>
<dbReference type="SUPFAM" id="SSF103243">
    <property type="entry name" value="KA1-like"/>
    <property type="match status" value="1"/>
</dbReference>
<dbReference type="InterPro" id="IPR001772">
    <property type="entry name" value="KA1_dom"/>
</dbReference>
<feature type="region of interest" description="Disordered" evidence="9">
    <location>
        <begin position="353"/>
        <end position="384"/>
    </location>
</feature>
<dbReference type="GO" id="GO:0035556">
    <property type="term" value="P:intracellular signal transduction"/>
    <property type="evidence" value="ECO:0007669"/>
    <property type="project" value="TreeGrafter"/>
</dbReference>